<feature type="binding site" evidence="14">
    <location>
        <begin position="174"/>
        <end position="181"/>
    </location>
    <ligand>
        <name>NAD(+)</name>
        <dbReference type="ChEBI" id="CHEBI:57540"/>
    </ligand>
</feature>
<evidence type="ECO:0000256" key="3">
    <source>
        <dbReference type="ARBA" id="ARBA00012608"/>
    </source>
</evidence>
<dbReference type="EMBL" id="QOVL01000007">
    <property type="protein sequence ID" value="RXG30754.1"/>
    <property type="molecule type" value="Genomic_DNA"/>
</dbReference>
<evidence type="ECO:0000256" key="16">
    <source>
        <dbReference type="RuleBase" id="RU003692"/>
    </source>
</evidence>
<dbReference type="AlphaFoldDB" id="A0A4Q0PM77"/>
<dbReference type="GO" id="GO:0005737">
    <property type="term" value="C:cytoplasm"/>
    <property type="evidence" value="ECO:0007669"/>
    <property type="project" value="UniProtKB-SubCell"/>
</dbReference>
<sequence length="458" mass="48951">MSKYDIIVLGSGPGGYVTAIRASQLGFKTAIVEKESLGGVCLNWGCIPTKALLKSAQVFEYLKHAEDYGLKVESADKDFDAVVKRSRGVADGMSKGVQFLMKKNKIDVIEGFGKLKPGKKVDVDGTEYSADNIIIATGARSRELPSLKQDGKKIIGYREAMTLKEQPKKMIVVGSGAIGCEFGSFYNSMGTEVTIVEYLPNIVPVEDEEVSKQFERSLKKAGIKIMTGSSVESVDTSGDGVVATVKTKKGEEKLEADIVLSAVGIKTNIEGIGLEDVGIITDKDKVIVNDWYQTNMPGYYAIGDITPGPALAHVASAEGIICVEKLAGMHVEKLDYGNIPGCTYASPEIASVGMTEKQAKEAGYELKIGKFPFSASGKASASGNKDGFVKVIFDAKYGEWLGCHMIGAGVTDMIAEAVLGRKLETTGHEVLKAVHPHPTMSEAVMEAVAAAYDEVIHL</sequence>
<organism evidence="19 20">
    <name type="scientific">Leeuwenhoekiella marinoflava</name>
    <dbReference type="NCBI Taxonomy" id="988"/>
    <lineage>
        <taxon>Bacteria</taxon>
        <taxon>Pseudomonadati</taxon>
        <taxon>Bacteroidota</taxon>
        <taxon>Flavobacteriia</taxon>
        <taxon>Flavobacteriales</taxon>
        <taxon>Flavobacteriaceae</taxon>
        <taxon>Leeuwenhoekiella</taxon>
    </lineage>
</organism>
<dbReference type="PANTHER" id="PTHR22912">
    <property type="entry name" value="DISULFIDE OXIDOREDUCTASE"/>
    <property type="match status" value="1"/>
</dbReference>
<dbReference type="PIRSF" id="PIRSF000350">
    <property type="entry name" value="Mercury_reductase_MerA"/>
    <property type="match status" value="1"/>
</dbReference>
<keyword evidence="9 14" id="KW-0520">NAD</keyword>
<keyword evidence="11 16" id="KW-0676">Redox-active center</keyword>
<gene>
    <name evidence="19" type="ORF">DSL99_1797</name>
</gene>
<feature type="binding site" evidence="14">
    <location>
        <position position="50"/>
    </location>
    <ligand>
        <name>FAD</name>
        <dbReference type="ChEBI" id="CHEBI:57692"/>
    </ligand>
</feature>
<dbReference type="GO" id="GO:0004148">
    <property type="term" value="F:dihydrolipoyl dehydrogenase (NADH) activity"/>
    <property type="evidence" value="ECO:0007669"/>
    <property type="project" value="UniProtKB-EC"/>
</dbReference>
<dbReference type="PRINTS" id="PR00368">
    <property type="entry name" value="FADPNR"/>
</dbReference>
<comment type="caution">
    <text evidence="19">The sequence shown here is derived from an EMBL/GenBank/DDBJ whole genome shotgun (WGS) entry which is preliminary data.</text>
</comment>
<evidence type="ECO:0000256" key="4">
    <source>
        <dbReference type="ARBA" id="ARBA00016961"/>
    </source>
</evidence>
<feature type="binding site" evidence="14">
    <location>
        <position position="113"/>
    </location>
    <ligand>
        <name>FAD</name>
        <dbReference type="ChEBI" id="CHEBI:57692"/>
    </ligand>
</feature>
<feature type="domain" description="FAD/NAD(P)-binding" evidence="18">
    <location>
        <begin position="4"/>
        <end position="319"/>
    </location>
</feature>
<comment type="similarity">
    <text evidence="2 16">Belongs to the class-I pyridine nucleotide-disulfide oxidoreductase family.</text>
</comment>
<evidence type="ECO:0000313" key="20">
    <source>
        <dbReference type="Proteomes" id="UP000290608"/>
    </source>
</evidence>
<name>A0A4Q0PM77_9FLAO</name>
<dbReference type="GO" id="GO:0050660">
    <property type="term" value="F:flavin adenine dinucleotide binding"/>
    <property type="evidence" value="ECO:0007669"/>
    <property type="project" value="InterPro"/>
</dbReference>
<keyword evidence="14" id="KW-0547">Nucleotide-binding</keyword>
<protein>
    <recommendedName>
        <fullName evidence="4 16">Dihydrolipoyl dehydrogenase</fullName>
        <ecNumber evidence="3 16">1.8.1.4</ecNumber>
    </recommendedName>
</protein>
<evidence type="ECO:0000256" key="6">
    <source>
        <dbReference type="ARBA" id="ARBA00022630"/>
    </source>
</evidence>
<evidence type="ECO:0000256" key="11">
    <source>
        <dbReference type="ARBA" id="ARBA00023284"/>
    </source>
</evidence>
<dbReference type="Gene3D" id="3.50.50.60">
    <property type="entry name" value="FAD/NAD(P)-binding domain"/>
    <property type="match status" value="2"/>
</dbReference>
<accession>A0A4Q0PM77</accession>
<evidence type="ECO:0000313" key="19">
    <source>
        <dbReference type="EMBL" id="RXG30754.1"/>
    </source>
</evidence>
<dbReference type="InterPro" id="IPR012999">
    <property type="entry name" value="Pyr_OxRdtase_I_AS"/>
</dbReference>
<evidence type="ECO:0000259" key="18">
    <source>
        <dbReference type="Pfam" id="PF07992"/>
    </source>
</evidence>
<evidence type="ECO:0000256" key="14">
    <source>
        <dbReference type="PIRSR" id="PIRSR000350-3"/>
    </source>
</evidence>
<dbReference type="InterPro" id="IPR016156">
    <property type="entry name" value="FAD/NAD-linked_Rdtase_dimer_sf"/>
</dbReference>
<keyword evidence="5" id="KW-0963">Cytoplasm</keyword>
<dbReference type="FunFam" id="3.30.390.30:FF:000001">
    <property type="entry name" value="Dihydrolipoyl dehydrogenase"/>
    <property type="match status" value="1"/>
</dbReference>
<evidence type="ECO:0000256" key="7">
    <source>
        <dbReference type="ARBA" id="ARBA00022827"/>
    </source>
</evidence>
<dbReference type="PANTHER" id="PTHR22912:SF217">
    <property type="entry name" value="DIHYDROLIPOYL DEHYDROGENASE"/>
    <property type="match status" value="1"/>
</dbReference>
<evidence type="ECO:0000256" key="15">
    <source>
        <dbReference type="PIRSR" id="PIRSR000350-4"/>
    </source>
</evidence>
<evidence type="ECO:0000256" key="2">
    <source>
        <dbReference type="ARBA" id="ARBA00007532"/>
    </source>
</evidence>
<keyword evidence="10" id="KW-1015">Disulfide bond</keyword>
<dbReference type="GO" id="GO:0006103">
    <property type="term" value="P:2-oxoglutarate metabolic process"/>
    <property type="evidence" value="ECO:0007669"/>
    <property type="project" value="TreeGrafter"/>
</dbReference>
<dbReference type="Pfam" id="PF07992">
    <property type="entry name" value="Pyr_redox_2"/>
    <property type="match status" value="1"/>
</dbReference>
<evidence type="ECO:0000259" key="17">
    <source>
        <dbReference type="Pfam" id="PF02852"/>
    </source>
</evidence>
<proteinExistence type="inferred from homology"/>
<evidence type="ECO:0000256" key="5">
    <source>
        <dbReference type="ARBA" id="ARBA00022490"/>
    </source>
</evidence>
<feature type="disulfide bond" description="Redox-active" evidence="15">
    <location>
        <begin position="41"/>
        <end position="46"/>
    </location>
</feature>
<dbReference type="SUPFAM" id="SSF55424">
    <property type="entry name" value="FAD/NAD-linked reductases, dimerisation (C-terminal) domain"/>
    <property type="match status" value="1"/>
</dbReference>
<dbReference type="PRINTS" id="PR00411">
    <property type="entry name" value="PNDRDTASEI"/>
</dbReference>
<dbReference type="InterPro" id="IPR001100">
    <property type="entry name" value="Pyr_nuc-diS_OxRdtase"/>
</dbReference>
<keyword evidence="8 16" id="KW-0560">Oxidoreductase</keyword>
<feature type="binding site" evidence="14">
    <location>
        <position position="197"/>
    </location>
    <ligand>
        <name>NAD(+)</name>
        <dbReference type="ChEBI" id="CHEBI:57540"/>
    </ligand>
</feature>
<dbReference type="InterPro" id="IPR036188">
    <property type="entry name" value="FAD/NAD-bd_sf"/>
</dbReference>
<feature type="binding site" evidence="14">
    <location>
        <position position="304"/>
    </location>
    <ligand>
        <name>FAD</name>
        <dbReference type="ChEBI" id="CHEBI:57692"/>
    </ligand>
</feature>
<dbReference type="PROSITE" id="PS00076">
    <property type="entry name" value="PYRIDINE_REDOX_1"/>
    <property type="match status" value="1"/>
</dbReference>
<feature type="active site" description="Proton acceptor" evidence="13">
    <location>
        <position position="437"/>
    </location>
</feature>
<dbReference type="Proteomes" id="UP000290608">
    <property type="component" value="Unassembled WGS sequence"/>
</dbReference>
<evidence type="ECO:0000256" key="13">
    <source>
        <dbReference type="PIRSR" id="PIRSR000350-2"/>
    </source>
</evidence>
<dbReference type="SUPFAM" id="SSF51905">
    <property type="entry name" value="FAD/NAD(P)-binding domain"/>
    <property type="match status" value="1"/>
</dbReference>
<dbReference type="RefSeq" id="WP_073098949.1">
    <property type="nucleotide sequence ID" value="NZ_QOVL01000007.1"/>
</dbReference>
<evidence type="ECO:0000256" key="10">
    <source>
        <dbReference type="ARBA" id="ARBA00023157"/>
    </source>
</evidence>
<dbReference type="InterPro" id="IPR050151">
    <property type="entry name" value="Class-I_Pyr_Nuc-Dis_Oxidored"/>
</dbReference>
<feature type="domain" description="Pyridine nucleotide-disulphide oxidoreductase dimerisation" evidence="17">
    <location>
        <begin position="339"/>
        <end position="447"/>
    </location>
</feature>
<reference evidence="19 20" key="1">
    <citation type="submission" date="2018-07" db="EMBL/GenBank/DDBJ databases">
        <title>Leeuwenhoekiella genomics.</title>
        <authorList>
            <person name="Tahon G."/>
            <person name="Willems A."/>
        </authorList>
    </citation>
    <scope>NUCLEOTIDE SEQUENCE [LARGE SCALE GENOMIC DNA]</scope>
    <source>
        <strain evidence="19 20">LMG 1345</strain>
    </source>
</reference>
<evidence type="ECO:0000256" key="9">
    <source>
        <dbReference type="ARBA" id="ARBA00023027"/>
    </source>
</evidence>
<comment type="catalytic activity">
    <reaction evidence="12 16">
        <text>N(6)-[(R)-dihydrolipoyl]-L-lysyl-[protein] + NAD(+) = N(6)-[(R)-lipoyl]-L-lysyl-[protein] + NADH + H(+)</text>
        <dbReference type="Rhea" id="RHEA:15045"/>
        <dbReference type="Rhea" id="RHEA-COMP:10474"/>
        <dbReference type="Rhea" id="RHEA-COMP:10475"/>
        <dbReference type="ChEBI" id="CHEBI:15378"/>
        <dbReference type="ChEBI" id="CHEBI:57540"/>
        <dbReference type="ChEBI" id="CHEBI:57945"/>
        <dbReference type="ChEBI" id="CHEBI:83099"/>
        <dbReference type="ChEBI" id="CHEBI:83100"/>
        <dbReference type="EC" id="1.8.1.4"/>
    </reaction>
</comment>
<keyword evidence="7 14" id="KW-0274">FAD</keyword>
<dbReference type="Pfam" id="PF02852">
    <property type="entry name" value="Pyr_redox_dim"/>
    <property type="match status" value="1"/>
</dbReference>
<evidence type="ECO:0000256" key="12">
    <source>
        <dbReference type="ARBA" id="ARBA00049187"/>
    </source>
</evidence>
<dbReference type="STRING" id="1122159.SAMN02745246_01862"/>
<evidence type="ECO:0000256" key="1">
    <source>
        <dbReference type="ARBA" id="ARBA00004496"/>
    </source>
</evidence>
<dbReference type="InterPro" id="IPR006258">
    <property type="entry name" value="Lipoamide_DH"/>
</dbReference>
<feature type="binding site" evidence="14">
    <location>
        <position position="264"/>
    </location>
    <ligand>
        <name>NAD(+)</name>
        <dbReference type="ChEBI" id="CHEBI:57540"/>
    </ligand>
</feature>
<comment type="miscellaneous">
    <text evidence="16">The active site is a redox-active disulfide bond.</text>
</comment>
<evidence type="ECO:0000256" key="8">
    <source>
        <dbReference type="ARBA" id="ARBA00023002"/>
    </source>
</evidence>
<dbReference type="NCBIfam" id="TIGR01350">
    <property type="entry name" value="lipoamide_DH"/>
    <property type="match status" value="1"/>
</dbReference>
<dbReference type="EC" id="1.8.1.4" evidence="3 16"/>
<comment type="cofactor">
    <cofactor evidence="14 16">
        <name>FAD</name>
        <dbReference type="ChEBI" id="CHEBI:57692"/>
    </cofactor>
    <text evidence="14 16">Binds 1 FAD per subunit.</text>
</comment>
<dbReference type="Gene3D" id="3.30.390.30">
    <property type="match status" value="1"/>
</dbReference>
<keyword evidence="6 16" id="KW-0285">Flavoprotein</keyword>
<comment type="subcellular location">
    <subcellularLocation>
        <location evidence="1">Cytoplasm</location>
    </subcellularLocation>
</comment>
<dbReference type="InterPro" id="IPR004099">
    <property type="entry name" value="Pyr_nucl-diS_OxRdtase_dimer"/>
</dbReference>
<dbReference type="InterPro" id="IPR023753">
    <property type="entry name" value="FAD/NAD-binding_dom"/>
</dbReference>